<dbReference type="InterPro" id="IPR056179">
    <property type="entry name" value="DHQS_C"/>
</dbReference>
<feature type="binding site" evidence="18">
    <location>
        <position position="260"/>
    </location>
    <ligand>
        <name>Zn(2+)</name>
        <dbReference type="ChEBI" id="CHEBI:29105"/>
    </ligand>
</feature>
<dbReference type="PANTHER" id="PTHR43622:SF7">
    <property type="entry name" value="3-DEHYDROQUINATE SYNTHASE, CHLOROPLASTIC"/>
    <property type="match status" value="1"/>
</dbReference>
<feature type="binding site" evidence="18">
    <location>
        <position position="149"/>
    </location>
    <ligand>
        <name>NAD(+)</name>
        <dbReference type="ChEBI" id="CHEBI:57540"/>
    </ligand>
</feature>
<evidence type="ECO:0000256" key="9">
    <source>
        <dbReference type="ARBA" id="ARBA00022490"/>
    </source>
</evidence>
<evidence type="ECO:0000259" key="20">
    <source>
        <dbReference type="Pfam" id="PF24621"/>
    </source>
</evidence>
<keyword evidence="17 18" id="KW-0170">Cobalt</keyword>
<comment type="subcellular location">
    <subcellularLocation>
        <location evidence="4 18">Cytoplasm</location>
    </subcellularLocation>
</comment>
<proteinExistence type="inferred from homology"/>
<comment type="pathway">
    <text evidence="5 18">Metabolic intermediate biosynthesis; chorismate biosynthesis; chorismate from D-erythrose 4-phosphate and phosphoenolpyruvate: step 2/7.</text>
</comment>
<evidence type="ECO:0000256" key="5">
    <source>
        <dbReference type="ARBA" id="ARBA00004661"/>
    </source>
</evidence>
<dbReference type="Gene3D" id="3.40.50.1970">
    <property type="match status" value="1"/>
</dbReference>
<dbReference type="PIRSF" id="PIRSF001455">
    <property type="entry name" value="DHQ_synth"/>
    <property type="match status" value="1"/>
</dbReference>
<dbReference type="GO" id="GO:0009423">
    <property type="term" value="P:chorismate biosynthetic process"/>
    <property type="evidence" value="ECO:0007669"/>
    <property type="project" value="UniProtKB-UniRule"/>
</dbReference>
<evidence type="ECO:0000259" key="19">
    <source>
        <dbReference type="Pfam" id="PF01761"/>
    </source>
</evidence>
<comment type="cofactor">
    <cofactor evidence="18">
        <name>Co(2+)</name>
        <dbReference type="ChEBI" id="CHEBI:48828"/>
    </cofactor>
    <cofactor evidence="18">
        <name>Zn(2+)</name>
        <dbReference type="ChEBI" id="CHEBI:29105"/>
    </cofactor>
    <text evidence="18">Binds 1 divalent metal cation per subunit. Can use either Co(2+) or Zn(2+).</text>
</comment>
<evidence type="ECO:0000256" key="4">
    <source>
        <dbReference type="ARBA" id="ARBA00004496"/>
    </source>
</evidence>
<dbReference type="HAMAP" id="MF_00110">
    <property type="entry name" value="DHQ_synthase"/>
    <property type="match status" value="1"/>
</dbReference>
<dbReference type="UniPathway" id="UPA00053">
    <property type="reaction ID" value="UER00085"/>
</dbReference>
<evidence type="ECO:0000256" key="12">
    <source>
        <dbReference type="ARBA" id="ARBA00022741"/>
    </source>
</evidence>
<name>A0A3G9JCV5_9FIRM</name>
<feature type="binding site" evidence="18">
    <location>
        <position position="243"/>
    </location>
    <ligand>
        <name>Zn(2+)</name>
        <dbReference type="ChEBI" id="CHEBI:29105"/>
    </ligand>
</feature>
<feature type="binding site" evidence="18">
    <location>
        <position position="182"/>
    </location>
    <ligand>
        <name>Zn(2+)</name>
        <dbReference type="ChEBI" id="CHEBI:29105"/>
    </ligand>
</feature>
<evidence type="ECO:0000256" key="16">
    <source>
        <dbReference type="ARBA" id="ARBA00023239"/>
    </source>
</evidence>
<evidence type="ECO:0000313" key="22">
    <source>
        <dbReference type="Proteomes" id="UP000268059"/>
    </source>
</evidence>
<dbReference type="NCBIfam" id="TIGR01357">
    <property type="entry name" value="aroB"/>
    <property type="match status" value="1"/>
</dbReference>
<keyword evidence="22" id="KW-1185">Reference proteome</keyword>
<dbReference type="Proteomes" id="UP000268059">
    <property type="component" value="Chromosome"/>
</dbReference>
<accession>A0A3G9JCV5</accession>
<feature type="binding site" evidence="18">
    <location>
        <position position="140"/>
    </location>
    <ligand>
        <name>NAD(+)</name>
        <dbReference type="ChEBI" id="CHEBI:57540"/>
    </ligand>
</feature>
<dbReference type="GO" id="GO:0009073">
    <property type="term" value="P:aromatic amino acid family biosynthetic process"/>
    <property type="evidence" value="ECO:0007669"/>
    <property type="project" value="UniProtKB-KW"/>
</dbReference>
<dbReference type="GO" id="GO:0008652">
    <property type="term" value="P:amino acid biosynthetic process"/>
    <property type="evidence" value="ECO:0007669"/>
    <property type="project" value="UniProtKB-KW"/>
</dbReference>
<comment type="cofactor">
    <cofactor evidence="3">
        <name>Zn(2+)</name>
        <dbReference type="ChEBI" id="CHEBI:29105"/>
    </cofactor>
</comment>
<dbReference type="RefSeq" id="WP_125119136.1">
    <property type="nucleotide sequence ID" value="NZ_AP019309.1"/>
</dbReference>
<dbReference type="Gene3D" id="1.20.1090.10">
    <property type="entry name" value="Dehydroquinate synthase-like - alpha domain"/>
    <property type="match status" value="1"/>
</dbReference>
<dbReference type="FunFam" id="3.40.50.1970:FF:000007">
    <property type="entry name" value="Pentafunctional AROM polypeptide"/>
    <property type="match status" value="1"/>
</dbReference>
<comment type="caution">
    <text evidence="18">Lacks conserved residue(s) required for the propagation of feature annotation.</text>
</comment>
<keyword evidence="15 18" id="KW-0057">Aromatic amino acid biosynthesis</keyword>
<keyword evidence="16 18" id="KW-0456">Lyase</keyword>
<evidence type="ECO:0000256" key="13">
    <source>
        <dbReference type="ARBA" id="ARBA00022833"/>
    </source>
</evidence>
<dbReference type="Pfam" id="PF24621">
    <property type="entry name" value="DHQS_C"/>
    <property type="match status" value="1"/>
</dbReference>
<evidence type="ECO:0000256" key="17">
    <source>
        <dbReference type="ARBA" id="ARBA00023285"/>
    </source>
</evidence>
<comment type="catalytic activity">
    <reaction evidence="1 18">
        <text>7-phospho-2-dehydro-3-deoxy-D-arabino-heptonate = 3-dehydroquinate + phosphate</text>
        <dbReference type="Rhea" id="RHEA:21968"/>
        <dbReference type="ChEBI" id="CHEBI:32364"/>
        <dbReference type="ChEBI" id="CHEBI:43474"/>
        <dbReference type="ChEBI" id="CHEBI:58394"/>
        <dbReference type="EC" id="4.2.3.4"/>
    </reaction>
</comment>
<evidence type="ECO:0000256" key="3">
    <source>
        <dbReference type="ARBA" id="ARBA00001947"/>
    </source>
</evidence>
<gene>
    <name evidence="18 21" type="primary">aroB</name>
    <name evidence="21" type="ORF">SG0102_11790</name>
</gene>
<dbReference type="GO" id="GO:0005737">
    <property type="term" value="C:cytoplasm"/>
    <property type="evidence" value="ECO:0007669"/>
    <property type="project" value="UniProtKB-SubCell"/>
</dbReference>
<keyword evidence="11 18" id="KW-0479">Metal-binding</keyword>
<evidence type="ECO:0000256" key="11">
    <source>
        <dbReference type="ARBA" id="ARBA00022723"/>
    </source>
</evidence>
<dbReference type="KEGG" id="ebm:SG0102_11790"/>
<dbReference type="EMBL" id="AP019309">
    <property type="protein sequence ID" value="BBH26245.1"/>
    <property type="molecule type" value="Genomic_DNA"/>
</dbReference>
<dbReference type="CDD" id="cd08195">
    <property type="entry name" value="DHQS"/>
    <property type="match status" value="1"/>
</dbReference>
<evidence type="ECO:0000256" key="7">
    <source>
        <dbReference type="ARBA" id="ARBA00013031"/>
    </source>
</evidence>
<feature type="domain" description="3-dehydroquinate synthase N-terminal" evidence="19">
    <location>
        <begin position="65"/>
        <end position="174"/>
    </location>
</feature>
<evidence type="ECO:0000256" key="1">
    <source>
        <dbReference type="ARBA" id="ARBA00001393"/>
    </source>
</evidence>
<dbReference type="GO" id="GO:0046872">
    <property type="term" value="F:metal ion binding"/>
    <property type="evidence" value="ECO:0007669"/>
    <property type="project" value="UniProtKB-KW"/>
</dbReference>
<evidence type="ECO:0000256" key="15">
    <source>
        <dbReference type="ARBA" id="ARBA00023141"/>
    </source>
</evidence>
<evidence type="ECO:0000256" key="2">
    <source>
        <dbReference type="ARBA" id="ARBA00001911"/>
    </source>
</evidence>
<evidence type="ECO:0000256" key="6">
    <source>
        <dbReference type="ARBA" id="ARBA00005412"/>
    </source>
</evidence>
<comment type="cofactor">
    <cofactor evidence="2 18">
        <name>NAD(+)</name>
        <dbReference type="ChEBI" id="CHEBI:57540"/>
    </cofactor>
</comment>
<keyword evidence="14 18" id="KW-0520">NAD</keyword>
<protein>
    <recommendedName>
        <fullName evidence="8 18">3-dehydroquinate synthase</fullName>
        <shortName evidence="18">DHQS</shortName>
        <ecNumber evidence="7 18">4.2.3.4</ecNumber>
    </recommendedName>
</protein>
<comment type="function">
    <text evidence="18">Catalyzes the conversion of 3-deoxy-D-arabino-heptulosonate 7-phosphate (DAHP) to dehydroquinate (DHQ).</text>
</comment>
<keyword evidence="10 18" id="KW-0028">Amino-acid biosynthesis</keyword>
<evidence type="ECO:0000256" key="14">
    <source>
        <dbReference type="ARBA" id="ARBA00023027"/>
    </source>
</evidence>
<dbReference type="GO" id="GO:0003856">
    <property type="term" value="F:3-dehydroquinate synthase activity"/>
    <property type="evidence" value="ECO:0007669"/>
    <property type="project" value="UniProtKB-UniRule"/>
</dbReference>
<dbReference type="AlphaFoldDB" id="A0A3G9JCV5"/>
<evidence type="ECO:0000256" key="8">
    <source>
        <dbReference type="ARBA" id="ARBA00017684"/>
    </source>
</evidence>
<dbReference type="OrthoDB" id="9806583at2"/>
<keyword evidence="13 18" id="KW-0862">Zinc</keyword>
<keyword evidence="12 18" id="KW-0547">Nucleotide-binding</keyword>
<feature type="binding site" evidence="18">
    <location>
        <begin position="103"/>
        <end position="107"/>
    </location>
    <ligand>
        <name>NAD(+)</name>
        <dbReference type="ChEBI" id="CHEBI:57540"/>
    </ligand>
</feature>
<feature type="binding site" evidence="18">
    <location>
        <begin position="167"/>
        <end position="170"/>
    </location>
    <ligand>
        <name>NAD(+)</name>
        <dbReference type="ChEBI" id="CHEBI:57540"/>
    </ligand>
</feature>
<reference evidence="21 22" key="1">
    <citation type="submission" date="2018-11" db="EMBL/GenBank/DDBJ databases">
        <title>Novel Erysipelotrichaceae bacterium isolated from small intestine of a swine.</title>
        <authorList>
            <person name="Kim J.S."/>
            <person name="Choe H."/>
            <person name="Lee Y.R."/>
            <person name="Kim K.M."/>
            <person name="Park D.S."/>
        </authorList>
    </citation>
    <scope>NUCLEOTIDE SEQUENCE [LARGE SCALE GENOMIC DNA]</scope>
    <source>
        <strain evidence="21 22">SG0102</strain>
    </source>
</reference>
<dbReference type="InterPro" id="IPR030963">
    <property type="entry name" value="DHQ_synth_fam"/>
</dbReference>
<sequence length="351" mass="39128">MKLHVNLGKDSYDIIIEKGALEHAGDYIKDVFKGRKIAIISDDNVFPLYGISLENQLASYDVTTIVIPHGEPSKNFEILPSIYSKLLDAKLTRSDLIIALGGGVIGDLAGFVASTYLRGVKFIQMPTSLLAQVDSSVGGKVAVDLPEGKNLVGAFKHPLFVLIDPLTLKTLDPHFITDGMGEVIKYGCIKDRALFDQLKGYKDFKDLYQDIDEIIYKCVDIKRDVVEKDLFDFGDRLCLNFGHTIGHAIEQYYNFSKYSHGEAVAIGMVAITKISEANKQTKEGTTAEIEEVLTHYHLPLAAHLDPHVLLEAISHDKKNFDSQLSFVLLDEIGSYKIYKGDRDYILQLKEV</sequence>
<keyword evidence="9 18" id="KW-0963">Cytoplasm</keyword>
<evidence type="ECO:0000256" key="10">
    <source>
        <dbReference type="ARBA" id="ARBA00022605"/>
    </source>
</evidence>
<dbReference type="PANTHER" id="PTHR43622">
    <property type="entry name" value="3-DEHYDROQUINATE SYNTHASE"/>
    <property type="match status" value="1"/>
</dbReference>
<dbReference type="InterPro" id="IPR016037">
    <property type="entry name" value="DHQ_synth_AroB"/>
</dbReference>
<feature type="domain" description="3-dehydroquinate synthase C-terminal" evidence="20">
    <location>
        <begin position="179"/>
        <end position="319"/>
    </location>
</feature>
<dbReference type="EC" id="4.2.3.4" evidence="7 18"/>
<dbReference type="InterPro" id="IPR050071">
    <property type="entry name" value="Dehydroquinate_synthase"/>
</dbReference>
<organism evidence="21 22">
    <name type="scientific">Intestinibaculum porci</name>
    <dbReference type="NCBI Taxonomy" id="2487118"/>
    <lineage>
        <taxon>Bacteria</taxon>
        <taxon>Bacillati</taxon>
        <taxon>Bacillota</taxon>
        <taxon>Erysipelotrichia</taxon>
        <taxon>Erysipelotrichales</taxon>
        <taxon>Erysipelotrichaceae</taxon>
        <taxon>Intestinibaculum</taxon>
    </lineage>
</organism>
<dbReference type="GO" id="GO:0000166">
    <property type="term" value="F:nucleotide binding"/>
    <property type="evidence" value="ECO:0007669"/>
    <property type="project" value="UniProtKB-KW"/>
</dbReference>
<dbReference type="InParanoid" id="A0A3G9JCV5"/>
<dbReference type="InterPro" id="IPR030960">
    <property type="entry name" value="DHQS/DOIS_N"/>
</dbReference>
<feature type="binding site" evidence="18">
    <location>
        <begin position="127"/>
        <end position="128"/>
    </location>
    <ligand>
        <name>NAD(+)</name>
        <dbReference type="ChEBI" id="CHEBI:57540"/>
    </ligand>
</feature>
<dbReference type="FunCoup" id="A0A3G9JCV5">
    <property type="interactions" value="376"/>
</dbReference>
<dbReference type="SUPFAM" id="SSF56796">
    <property type="entry name" value="Dehydroquinate synthase-like"/>
    <property type="match status" value="1"/>
</dbReference>
<evidence type="ECO:0000256" key="18">
    <source>
        <dbReference type="HAMAP-Rule" id="MF_00110"/>
    </source>
</evidence>
<evidence type="ECO:0000313" key="21">
    <source>
        <dbReference type="EMBL" id="BBH26245.1"/>
    </source>
</evidence>
<comment type="similarity">
    <text evidence="6 18">Belongs to the sugar phosphate cyclases superfamily. Dehydroquinate synthase family.</text>
</comment>
<dbReference type="Pfam" id="PF01761">
    <property type="entry name" value="DHQ_synthase"/>
    <property type="match status" value="1"/>
</dbReference>